<evidence type="ECO:0000313" key="1">
    <source>
        <dbReference type="EMBL" id="KAF9648084.1"/>
    </source>
</evidence>
<keyword evidence="2" id="KW-1185">Reference proteome</keyword>
<dbReference type="Proteomes" id="UP000886501">
    <property type="component" value="Unassembled WGS sequence"/>
</dbReference>
<dbReference type="EMBL" id="MU118020">
    <property type="protein sequence ID" value="KAF9648084.1"/>
    <property type="molecule type" value="Genomic_DNA"/>
</dbReference>
<organism evidence="1 2">
    <name type="scientific">Thelephora ganbajun</name>
    <name type="common">Ganba fungus</name>
    <dbReference type="NCBI Taxonomy" id="370292"/>
    <lineage>
        <taxon>Eukaryota</taxon>
        <taxon>Fungi</taxon>
        <taxon>Dikarya</taxon>
        <taxon>Basidiomycota</taxon>
        <taxon>Agaricomycotina</taxon>
        <taxon>Agaricomycetes</taxon>
        <taxon>Thelephorales</taxon>
        <taxon>Thelephoraceae</taxon>
        <taxon>Thelephora</taxon>
    </lineage>
</organism>
<protein>
    <submittedName>
        <fullName evidence="1">Aldolase</fullName>
    </submittedName>
</protein>
<comment type="caution">
    <text evidence="1">The sequence shown here is derived from an EMBL/GenBank/DDBJ whole genome shotgun (WGS) entry which is preliminary data.</text>
</comment>
<accession>A0ACB6ZET2</accession>
<evidence type="ECO:0000313" key="2">
    <source>
        <dbReference type="Proteomes" id="UP000886501"/>
    </source>
</evidence>
<proteinExistence type="predicted"/>
<reference evidence="1" key="1">
    <citation type="submission" date="2019-10" db="EMBL/GenBank/DDBJ databases">
        <authorList>
            <consortium name="DOE Joint Genome Institute"/>
            <person name="Kuo A."/>
            <person name="Miyauchi S."/>
            <person name="Kiss E."/>
            <person name="Drula E."/>
            <person name="Kohler A."/>
            <person name="Sanchez-Garcia M."/>
            <person name="Andreopoulos B."/>
            <person name="Barry K.W."/>
            <person name="Bonito G."/>
            <person name="Buee M."/>
            <person name="Carver A."/>
            <person name="Chen C."/>
            <person name="Cichocki N."/>
            <person name="Clum A."/>
            <person name="Culley D."/>
            <person name="Crous P.W."/>
            <person name="Fauchery L."/>
            <person name="Girlanda M."/>
            <person name="Hayes R."/>
            <person name="Keri Z."/>
            <person name="Labutti K."/>
            <person name="Lipzen A."/>
            <person name="Lombard V."/>
            <person name="Magnuson J."/>
            <person name="Maillard F."/>
            <person name="Morin E."/>
            <person name="Murat C."/>
            <person name="Nolan M."/>
            <person name="Ohm R."/>
            <person name="Pangilinan J."/>
            <person name="Pereira M."/>
            <person name="Perotto S."/>
            <person name="Peter M."/>
            <person name="Riley R."/>
            <person name="Sitrit Y."/>
            <person name="Stielow B."/>
            <person name="Szollosi G."/>
            <person name="Zifcakova L."/>
            <person name="Stursova M."/>
            <person name="Spatafora J.W."/>
            <person name="Tedersoo L."/>
            <person name="Vaario L.-M."/>
            <person name="Yamada A."/>
            <person name="Yan M."/>
            <person name="Wang P."/>
            <person name="Xu J."/>
            <person name="Bruns T."/>
            <person name="Baldrian P."/>
            <person name="Vilgalys R."/>
            <person name="Henrissat B."/>
            <person name="Grigoriev I.V."/>
            <person name="Hibbett D."/>
            <person name="Nagy L.G."/>
            <person name="Martin F.M."/>
        </authorList>
    </citation>
    <scope>NUCLEOTIDE SEQUENCE</scope>
    <source>
        <strain evidence="1">P2</strain>
    </source>
</reference>
<sequence length="371" mass="39464">MTTTLSGHSRGTSRPLVPGIYAPLPTFYLGNDEQDLGEFPESHPAIHAVRRRKINLDGMPTYIPILKKHVVFLAKAGIKPLLAGTMGEAIHLSHSDRVTLIKAAREALDDAGFTDVPIVVGTGTGSTRETIQLCKEAAEAGADYVIVIAPGYFAGVLAGNKKALKAFFTEVADKSPIPVIIYNYPGASGGIDLDSDLIIEIAKGSPNTVGVKLTCGNVGKSTRICATVCEPSFASEFPRSFVTTDVPFLVLSGFTDTVVSSLATRAHGAITGLANISPHTSARLYELAVAMVKDPSVFEEANRIQGIVANADYVMAQGGVAGIKGVLEKLYGYGGWCRRPLPRIEPTALKVLWENPHVQALIELEKSLALQ</sequence>
<name>A0ACB6ZET2_THEGA</name>
<reference evidence="1" key="2">
    <citation type="journal article" date="2020" name="Nat. Commun.">
        <title>Large-scale genome sequencing of mycorrhizal fungi provides insights into the early evolution of symbiotic traits.</title>
        <authorList>
            <person name="Miyauchi S."/>
            <person name="Kiss E."/>
            <person name="Kuo A."/>
            <person name="Drula E."/>
            <person name="Kohler A."/>
            <person name="Sanchez-Garcia M."/>
            <person name="Morin E."/>
            <person name="Andreopoulos B."/>
            <person name="Barry K.W."/>
            <person name="Bonito G."/>
            <person name="Buee M."/>
            <person name="Carver A."/>
            <person name="Chen C."/>
            <person name="Cichocki N."/>
            <person name="Clum A."/>
            <person name="Culley D."/>
            <person name="Crous P.W."/>
            <person name="Fauchery L."/>
            <person name="Girlanda M."/>
            <person name="Hayes R.D."/>
            <person name="Keri Z."/>
            <person name="LaButti K."/>
            <person name="Lipzen A."/>
            <person name="Lombard V."/>
            <person name="Magnuson J."/>
            <person name="Maillard F."/>
            <person name="Murat C."/>
            <person name="Nolan M."/>
            <person name="Ohm R.A."/>
            <person name="Pangilinan J."/>
            <person name="Pereira M.F."/>
            <person name="Perotto S."/>
            <person name="Peter M."/>
            <person name="Pfister S."/>
            <person name="Riley R."/>
            <person name="Sitrit Y."/>
            <person name="Stielow J.B."/>
            <person name="Szollosi G."/>
            <person name="Zifcakova L."/>
            <person name="Stursova M."/>
            <person name="Spatafora J.W."/>
            <person name="Tedersoo L."/>
            <person name="Vaario L.M."/>
            <person name="Yamada A."/>
            <person name="Yan M."/>
            <person name="Wang P."/>
            <person name="Xu J."/>
            <person name="Bruns T."/>
            <person name="Baldrian P."/>
            <person name="Vilgalys R."/>
            <person name="Dunand C."/>
            <person name="Henrissat B."/>
            <person name="Grigoriev I.V."/>
            <person name="Hibbett D."/>
            <person name="Nagy L.G."/>
            <person name="Martin F.M."/>
        </authorList>
    </citation>
    <scope>NUCLEOTIDE SEQUENCE</scope>
    <source>
        <strain evidence="1">P2</strain>
    </source>
</reference>
<gene>
    <name evidence="1" type="ORF">BDM02DRAFT_3144883</name>
</gene>